<accession>A0A6P1ZG75</accession>
<keyword evidence="2" id="KW-0732">Signal</keyword>
<feature type="compositionally biased region" description="Low complexity" evidence="1">
    <location>
        <begin position="205"/>
        <end position="217"/>
    </location>
</feature>
<dbReference type="OrthoDB" id="12706at2"/>
<dbReference type="InterPro" id="IPR025194">
    <property type="entry name" value="RodZ-like_C"/>
</dbReference>
<sequence>MRTTLFLLLTSLLIVASGCSVAGNSEAVVLDTIEPGVQKVTPLVDRNTFMPGDNSTAPWYRVYDDQTKQWYPAEKDSSGAWVPTKEGKQMRADDLKALSTPDEDKVTDWRNDTTGFIYNPSLRSTNATGSGVKVHPTPQLDLERQNATNTTEADDAKDMAVAEDITAGEDTAVAEDMTAGAENEQVLWDDSGAEDSALADNGGVEDPAPAADTAAEASPQPTEREMPFAETSAADTAPATSSPATVEVPSADAPATDMAAETSTPATVREVSFANASTMTLEGYGPTWVTALIDGSEKQDYYIRDGETININFGSSLKLEVGNAHSVRFTLDGDPYPVSSSGKATISIP</sequence>
<feature type="domain" description="Cytoskeleton protein RodZ-like C-terminal" evidence="3">
    <location>
        <begin position="285"/>
        <end position="343"/>
    </location>
</feature>
<feature type="region of interest" description="Disordered" evidence="1">
    <location>
        <begin position="194"/>
        <end position="265"/>
    </location>
</feature>
<evidence type="ECO:0000313" key="4">
    <source>
        <dbReference type="EMBL" id="TVM33281.1"/>
    </source>
</evidence>
<comment type="caution">
    <text evidence="4">The sequence shown here is derived from an EMBL/GenBank/DDBJ whole genome shotgun (WGS) entry which is preliminary data.</text>
</comment>
<organism evidence="4 5">
    <name type="scientific">Oceanidesulfovibrio marinus</name>
    <dbReference type="NCBI Taxonomy" id="370038"/>
    <lineage>
        <taxon>Bacteria</taxon>
        <taxon>Pseudomonadati</taxon>
        <taxon>Thermodesulfobacteriota</taxon>
        <taxon>Desulfovibrionia</taxon>
        <taxon>Desulfovibrionales</taxon>
        <taxon>Desulfovibrionaceae</taxon>
        <taxon>Oceanidesulfovibrio</taxon>
    </lineage>
</organism>
<reference evidence="4 5" key="1">
    <citation type="submission" date="2018-06" db="EMBL/GenBank/DDBJ databases">
        <title>Complete genome of Desulfovibrio marinus P48SEP.</title>
        <authorList>
            <person name="Crispim J.S."/>
            <person name="Vidigal P.M.P."/>
            <person name="Silva L.C.F."/>
            <person name="Araujo L.C."/>
            <person name="Laguardia C.N."/>
            <person name="Dias R.S."/>
            <person name="Sousa M.P."/>
            <person name="Paula S.O."/>
            <person name="Silva C."/>
        </authorList>
    </citation>
    <scope>NUCLEOTIDE SEQUENCE [LARGE SCALE GENOMIC DNA]</scope>
    <source>
        <strain evidence="4 5">P48SEP</strain>
    </source>
</reference>
<dbReference type="PROSITE" id="PS51257">
    <property type="entry name" value="PROKAR_LIPOPROTEIN"/>
    <property type="match status" value="1"/>
</dbReference>
<evidence type="ECO:0000259" key="3">
    <source>
        <dbReference type="Pfam" id="PF13464"/>
    </source>
</evidence>
<feature type="region of interest" description="Disordered" evidence="1">
    <location>
        <begin position="120"/>
        <end position="159"/>
    </location>
</feature>
<protein>
    <recommendedName>
        <fullName evidence="3">Cytoskeleton protein RodZ-like C-terminal domain-containing protein</fullName>
    </recommendedName>
</protein>
<dbReference type="Pfam" id="PF13464">
    <property type="entry name" value="RodZ_C"/>
    <property type="match status" value="1"/>
</dbReference>
<dbReference type="InterPro" id="IPR050400">
    <property type="entry name" value="Bact_Cytoskel_RodZ"/>
</dbReference>
<evidence type="ECO:0000313" key="5">
    <source>
        <dbReference type="Proteomes" id="UP000434052"/>
    </source>
</evidence>
<proteinExistence type="predicted"/>
<dbReference type="RefSeq" id="WP_144305506.1">
    <property type="nucleotide sequence ID" value="NZ_QMIF01000007.1"/>
</dbReference>
<dbReference type="EMBL" id="QMIF01000007">
    <property type="protein sequence ID" value="TVM33281.1"/>
    <property type="molecule type" value="Genomic_DNA"/>
</dbReference>
<dbReference type="PANTHER" id="PTHR34475:SF1">
    <property type="entry name" value="CYTOSKELETON PROTEIN RODZ"/>
    <property type="match status" value="1"/>
</dbReference>
<feature type="signal peptide" evidence="2">
    <location>
        <begin position="1"/>
        <end position="22"/>
    </location>
</feature>
<dbReference type="Proteomes" id="UP000434052">
    <property type="component" value="Unassembled WGS sequence"/>
</dbReference>
<evidence type="ECO:0000256" key="1">
    <source>
        <dbReference type="SAM" id="MobiDB-lite"/>
    </source>
</evidence>
<feature type="compositionally biased region" description="Polar residues" evidence="1">
    <location>
        <begin position="120"/>
        <end position="129"/>
    </location>
</feature>
<dbReference type="AlphaFoldDB" id="A0A6P1ZG75"/>
<gene>
    <name evidence="4" type="ORF">DQK91_11455</name>
</gene>
<evidence type="ECO:0000256" key="2">
    <source>
        <dbReference type="SAM" id="SignalP"/>
    </source>
</evidence>
<feature type="chain" id="PRO_5026940243" description="Cytoskeleton protein RodZ-like C-terminal domain-containing protein" evidence="2">
    <location>
        <begin position="23"/>
        <end position="349"/>
    </location>
</feature>
<dbReference type="PANTHER" id="PTHR34475">
    <property type="match status" value="1"/>
</dbReference>
<feature type="compositionally biased region" description="Low complexity" evidence="1">
    <location>
        <begin position="229"/>
        <end position="245"/>
    </location>
</feature>
<name>A0A6P1ZG75_9BACT</name>